<name>A0A849L079_9RHOB</name>
<dbReference type="RefSeq" id="WP_171322488.1">
    <property type="nucleotide sequence ID" value="NZ_JABFBC010000001.1"/>
</dbReference>
<evidence type="ECO:0000256" key="1">
    <source>
        <dbReference type="SAM" id="Phobius"/>
    </source>
</evidence>
<keyword evidence="1" id="KW-0812">Transmembrane</keyword>
<keyword evidence="1" id="KW-1133">Transmembrane helix</keyword>
<dbReference type="Proteomes" id="UP000572377">
    <property type="component" value="Unassembled WGS sequence"/>
</dbReference>
<sequence length="71" mass="7233">MLTAFFGLHAPLVGLAFLAAVTGVGPMLPVLLTAFVSTLLGVGITLFVLHGILQREFPSGGRSGAAALRKA</sequence>
<accession>A0A849L079</accession>
<keyword evidence="3" id="KW-1185">Reference proteome</keyword>
<comment type="caution">
    <text evidence="2">The sequence shown here is derived from an EMBL/GenBank/DDBJ whole genome shotgun (WGS) entry which is preliminary data.</text>
</comment>
<evidence type="ECO:0000313" key="3">
    <source>
        <dbReference type="Proteomes" id="UP000572377"/>
    </source>
</evidence>
<gene>
    <name evidence="2" type="ORF">HMH01_03370</name>
</gene>
<evidence type="ECO:0000313" key="2">
    <source>
        <dbReference type="EMBL" id="NNU79470.1"/>
    </source>
</evidence>
<feature type="transmembrane region" description="Helical" evidence="1">
    <location>
        <begin position="28"/>
        <end position="53"/>
    </location>
</feature>
<organism evidence="2 3">
    <name type="scientific">Halovulum dunhuangense</name>
    <dbReference type="NCBI Taxonomy" id="1505036"/>
    <lineage>
        <taxon>Bacteria</taxon>
        <taxon>Pseudomonadati</taxon>
        <taxon>Pseudomonadota</taxon>
        <taxon>Alphaproteobacteria</taxon>
        <taxon>Rhodobacterales</taxon>
        <taxon>Paracoccaceae</taxon>
        <taxon>Halovulum</taxon>
    </lineage>
</organism>
<protein>
    <submittedName>
        <fullName evidence="2">Uncharacterized protein</fullName>
    </submittedName>
</protein>
<dbReference type="EMBL" id="JABFBC010000001">
    <property type="protein sequence ID" value="NNU79470.1"/>
    <property type="molecule type" value="Genomic_DNA"/>
</dbReference>
<keyword evidence="1" id="KW-0472">Membrane</keyword>
<dbReference type="AlphaFoldDB" id="A0A849L079"/>
<proteinExistence type="predicted"/>
<reference evidence="2 3" key="1">
    <citation type="submission" date="2020-05" db="EMBL/GenBank/DDBJ databases">
        <title>Gimesia benthica sp. nov., a novel planctomycete isolated from a deep-sea water sample of the Northwest Indian Ocean.</title>
        <authorList>
            <person name="Wang J."/>
            <person name="Ruan C."/>
            <person name="Song L."/>
            <person name="Zhu Y."/>
            <person name="Li A."/>
            <person name="Zheng X."/>
            <person name="Wang L."/>
            <person name="Lu Z."/>
            <person name="Huang Y."/>
            <person name="Du W."/>
            <person name="Zhou Y."/>
            <person name="Huang L."/>
            <person name="Dai X."/>
        </authorList>
    </citation>
    <scope>NUCLEOTIDE SEQUENCE [LARGE SCALE GENOMIC DNA]</scope>
    <source>
        <strain evidence="2 3">YYQ-30</strain>
    </source>
</reference>